<evidence type="ECO:0000256" key="4">
    <source>
        <dbReference type="ARBA" id="ARBA00022963"/>
    </source>
</evidence>
<keyword evidence="6" id="KW-0520">NAD</keyword>
<proteinExistence type="inferred from homology"/>
<feature type="domain" description="3-hydroxyacyl-CoA dehydrogenase C-terminal" evidence="12">
    <location>
        <begin position="536"/>
        <end position="616"/>
    </location>
</feature>
<feature type="region of interest" description="Disordered" evidence="11">
    <location>
        <begin position="1"/>
        <end position="30"/>
    </location>
</feature>
<dbReference type="InterPro" id="IPR029045">
    <property type="entry name" value="ClpP/crotonase-like_dom_sf"/>
</dbReference>
<dbReference type="SUPFAM" id="SSF51735">
    <property type="entry name" value="NAD(P)-binding Rossmann-fold domains"/>
    <property type="match status" value="1"/>
</dbReference>
<keyword evidence="7" id="KW-0443">Lipid metabolism</keyword>
<dbReference type="Gene3D" id="3.40.50.720">
    <property type="entry name" value="NAD(P)-binding Rossmann-like Domain"/>
    <property type="match status" value="1"/>
</dbReference>
<dbReference type="Proteomes" id="UP001501676">
    <property type="component" value="Unassembled WGS sequence"/>
</dbReference>
<evidence type="ECO:0000256" key="10">
    <source>
        <dbReference type="ARBA" id="ARBA00049556"/>
    </source>
</evidence>
<comment type="caution">
    <text evidence="14">The sequence shown here is derived from an EMBL/GenBank/DDBJ whole genome shotgun (WGS) entry which is preliminary data.</text>
</comment>
<dbReference type="SUPFAM" id="SSF48179">
    <property type="entry name" value="6-phosphogluconate dehydrogenase C-terminal domain-like"/>
    <property type="match status" value="2"/>
</dbReference>
<dbReference type="Pfam" id="PF02737">
    <property type="entry name" value="3HCDH_N"/>
    <property type="match status" value="1"/>
</dbReference>
<name>A0ABP6TAT7_9ACTN</name>
<keyword evidence="8" id="KW-0456">Lyase</keyword>
<protein>
    <submittedName>
        <fullName evidence="14">3-hydroxyacyl-CoA dehydrogenase NAD-binding domain-containing protein</fullName>
    </submittedName>
</protein>
<evidence type="ECO:0000259" key="12">
    <source>
        <dbReference type="Pfam" id="PF00725"/>
    </source>
</evidence>
<evidence type="ECO:0000256" key="1">
    <source>
        <dbReference type="ARBA" id="ARBA00005005"/>
    </source>
</evidence>
<gene>
    <name evidence="14" type="ORF">GCM10020369_79190</name>
</gene>
<dbReference type="InterPro" id="IPR001753">
    <property type="entry name" value="Enoyl-CoA_hydra/iso"/>
</dbReference>
<dbReference type="InterPro" id="IPR006176">
    <property type="entry name" value="3-OHacyl-CoA_DH_NAD-bd"/>
</dbReference>
<evidence type="ECO:0000259" key="13">
    <source>
        <dbReference type="Pfam" id="PF02737"/>
    </source>
</evidence>
<dbReference type="EMBL" id="BAAAYN010000070">
    <property type="protein sequence ID" value="GAA3397794.1"/>
    <property type="molecule type" value="Genomic_DNA"/>
</dbReference>
<evidence type="ECO:0000256" key="9">
    <source>
        <dbReference type="ARBA" id="ARBA00023268"/>
    </source>
</evidence>
<sequence>MSSFRPTAADGVQPAGTPEVEKSSSTTPEFPDEVVTNAYVRFISLPGLDGEIALITLDNGLDHTRPSTFGPGGLAALNTALDEIEAHTPAVKAIAVTGKPFIFAVGADLSGVARITSRDQGLEVARLGHAAFARLRNASVPTFAFVNGAAMGGGVEIGLHCDYRTISSGAAALALPEVFLGLVPGWGGTWLLPNLIGADGAVKVIIENALNQNKMLKPKEYLGLGIGDALFEPADFLERSLEWAAGVLRGDVTVSRPEVDRGQAWDDAVARGRAFADGKVHGASPSPYRALELIAAAKTSTFEEGTAAEDEALADLIMGDELRAGLYSFDLVQKRAKRPVGVPDRSLARKVTKVGVVGAGLMAGQLALLFARKLEVPVVLTDLDQARLDKGVGYVHGEIDKLLERRRVSPDKANRLKALVTGSLTKDAFADADFVIEAVFEELGVKQQVFADVEAVVSPECILATNTSSLSITEMASKLQHPERVVGFHFFNPVAVLPLLEIVRAEKTDDASLATAFAVGKTLGKSCVLVKDAPAFVVNRLLTRFLGEVTKSIDEGTEFLDADRALEPLGLPMSPLLLLQLVGPAIALHVSETLHGAYPDRFYVSENMRKVVEAGKTAFLDWSTGAPQVDAEVAALYGPRNGGPTVDEIRERALAALAEEIRLMLDEGVVAAAQDIDLCMILGAGWPFHLGGITPYLDRVGVSEKVTGQRFLAPGVASVPA</sequence>
<accession>A0ABP6TAT7</accession>
<evidence type="ECO:0000313" key="15">
    <source>
        <dbReference type="Proteomes" id="UP001501676"/>
    </source>
</evidence>
<dbReference type="CDD" id="cd06558">
    <property type="entry name" value="crotonase-like"/>
    <property type="match status" value="1"/>
</dbReference>
<evidence type="ECO:0000256" key="5">
    <source>
        <dbReference type="ARBA" id="ARBA00023002"/>
    </source>
</evidence>
<dbReference type="InterPro" id="IPR050136">
    <property type="entry name" value="FA_oxidation_alpha_subunit"/>
</dbReference>
<dbReference type="InterPro" id="IPR008927">
    <property type="entry name" value="6-PGluconate_DH-like_C_sf"/>
</dbReference>
<organism evidence="14 15">
    <name type="scientific">Cryptosporangium minutisporangium</name>
    <dbReference type="NCBI Taxonomy" id="113569"/>
    <lineage>
        <taxon>Bacteria</taxon>
        <taxon>Bacillati</taxon>
        <taxon>Actinomycetota</taxon>
        <taxon>Actinomycetes</taxon>
        <taxon>Cryptosporangiales</taxon>
        <taxon>Cryptosporangiaceae</taxon>
        <taxon>Cryptosporangium</taxon>
    </lineage>
</organism>
<comment type="similarity">
    <text evidence="2">In the central section; belongs to the 3-hydroxyacyl-CoA dehydrogenase family.</text>
</comment>
<evidence type="ECO:0000256" key="6">
    <source>
        <dbReference type="ARBA" id="ARBA00023027"/>
    </source>
</evidence>
<evidence type="ECO:0000256" key="11">
    <source>
        <dbReference type="SAM" id="MobiDB-lite"/>
    </source>
</evidence>
<comment type="catalytic activity">
    <reaction evidence="10">
        <text>a (3S)-3-hydroxyacyl-CoA + NAD(+) = a 3-oxoacyl-CoA + NADH + H(+)</text>
        <dbReference type="Rhea" id="RHEA:22432"/>
        <dbReference type="ChEBI" id="CHEBI:15378"/>
        <dbReference type="ChEBI" id="CHEBI:57318"/>
        <dbReference type="ChEBI" id="CHEBI:57540"/>
        <dbReference type="ChEBI" id="CHEBI:57945"/>
        <dbReference type="ChEBI" id="CHEBI:90726"/>
        <dbReference type="EC" id="1.1.1.35"/>
    </reaction>
</comment>
<evidence type="ECO:0000256" key="7">
    <source>
        <dbReference type="ARBA" id="ARBA00023098"/>
    </source>
</evidence>
<dbReference type="InterPro" id="IPR006108">
    <property type="entry name" value="3HC_DH_C"/>
</dbReference>
<reference evidence="15" key="1">
    <citation type="journal article" date="2019" name="Int. J. Syst. Evol. Microbiol.">
        <title>The Global Catalogue of Microorganisms (GCM) 10K type strain sequencing project: providing services to taxonomists for standard genome sequencing and annotation.</title>
        <authorList>
            <consortium name="The Broad Institute Genomics Platform"/>
            <consortium name="The Broad Institute Genome Sequencing Center for Infectious Disease"/>
            <person name="Wu L."/>
            <person name="Ma J."/>
        </authorList>
    </citation>
    <scope>NUCLEOTIDE SEQUENCE [LARGE SCALE GENOMIC DNA]</scope>
    <source>
        <strain evidence="15">JCM 9458</strain>
    </source>
</reference>
<dbReference type="Gene3D" id="3.90.226.10">
    <property type="entry name" value="2-enoyl-CoA Hydratase, Chain A, domain 1"/>
    <property type="match status" value="1"/>
</dbReference>
<dbReference type="PANTHER" id="PTHR43612:SF3">
    <property type="entry name" value="TRIFUNCTIONAL ENZYME SUBUNIT ALPHA, MITOCHONDRIAL"/>
    <property type="match status" value="1"/>
</dbReference>
<dbReference type="PANTHER" id="PTHR43612">
    <property type="entry name" value="TRIFUNCTIONAL ENZYME SUBUNIT ALPHA"/>
    <property type="match status" value="1"/>
</dbReference>
<evidence type="ECO:0000256" key="3">
    <source>
        <dbReference type="ARBA" id="ARBA00022832"/>
    </source>
</evidence>
<dbReference type="Pfam" id="PF00378">
    <property type="entry name" value="ECH_1"/>
    <property type="match status" value="1"/>
</dbReference>
<feature type="domain" description="3-hydroxyacyl-CoA dehydrogenase NAD binding" evidence="13">
    <location>
        <begin position="353"/>
        <end position="532"/>
    </location>
</feature>
<keyword evidence="5" id="KW-0560">Oxidoreductase</keyword>
<keyword evidence="3" id="KW-0276">Fatty acid metabolism</keyword>
<keyword evidence="9" id="KW-0511">Multifunctional enzyme</keyword>
<evidence type="ECO:0000256" key="8">
    <source>
        <dbReference type="ARBA" id="ARBA00023239"/>
    </source>
</evidence>
<dbReference type="Pfam" id="PF00725">
    <property type="entry name" value="3HCDH"/>
    <property type="match status" value="1"/>
</dbReference>
<evidence type="ECO:0000256" key="2">
    <source>
        <dbReference type="ARBA" id="ARBA00007005"/>
    </source>
</evidence>
<keyword evidence="4" id="KW-0442">Lipid degradation</keyword>
<comment type="pathway">
    <text evidence="1">Lipid metabolism; fatty acid beta-oxidation.</text>
</comment>
<keyword evidence="15" id="KW-1185">Reference proteome</keyword>
<dbReference type="SUPFAM" id="SSF52096">
    <property type="entry name" value="ClpP/crotonase"/>
    <property type="match status" value="1"/>
</dbReference>
<dbReference type="InterPro" id="IPR036291">
    <property type="entry name" value="NAD(P)-bd_dom_sf"/>
</dbReference>
<dbReference type="Gene3D" id="1.10.1040.50">
    <property type="match status" value="1"/>
</dbReference>
<evidence type="ECO:0000313" key="14">
    <source>
        <dbReference type="EMBL" id="GAA3397794.1"/>
    </source>
</evidence>